<dbReference type="Proteomes" id="UP001210865">
    <property type="component" value="Chromosome"/>
</dbReference>
<evidence type="ECO:0000313" key="2">
    <source>
        <dbReference type="EMBL" id="WBO23267.1"/>
    </source>
</evidence>
<dbReference type="EMBL" id="CP115174">
    <property type="protein sequence ID" value="WBO23267.1"/>
    <property type="molecule type" value="Genomic_DNA"/>
</dbReference>
<keyword evidence="1" id="KW-0732">Signal</keyword>
<feature type="signal peptide" evidence="1">
    <location>
        <begin position="1"/>
        <end position="24"/>
    </location>
</feature>
<evidence type="ECO:0000256" key="1">
    <source>
        <dbReference type="SAM" id="SignalP"/>
    </source>
</evidence>
<protein>
    <recommendedName>
        <fullName evidence="4">UrcA family protein</fullName>
    </recommendedName>
</protein>
<reference evidence="2 3" key="1">
    <citation type="submission" date="2022-12" db="EMBL/GenBank/DDBJ databases">
        <title>Sphingomonas abieness sp. nov., an endophytic bacterium isolated from Abies koreana.</title>
        <authorList>
            <person name="Jiang L."/>
            <person name="Lee J."/>
        </authorList>
    </citation>
    <scope>NUCLEOTIDE SEQUENCE [LARGE SCALE GENOMIC DNA]</scope>
    <source>
        <strain evidence="3">PAMB 00755</strain>
    </source>
</reference>
<dbReference type="RefSeq" id="WP_270077902.1">
    <property type="nucleotide sequence ID" value="NZ_CP115174.1"/>
</dbReference>
<feature type="chain" id="PRO_5045936959" description="UrcA family protein" evidence="1">
    <location>
        <begin position="25"/>
        <end position="127"/>
    </location>
</feature>
<keyword evidence="3" id="KW-1185">Reference proteome</keyword>
<gene>
    <name evidence="2" type="ORF">PBT88_03765</name>
</gene>
<accession>A0ABY7NPZ4</accession>
<evidence type="ECO:0008006" key="4">
    <source>
        <dbReference type="Google" id="ProtNLM"/>
    </source>
</evidence>
<sequence>MFIFKIAALPIAAAGLMLVQQAFAETPAIESFRSIEFEADPASRLPDVRADLAARIPQGSRVADARTLMHDAGAHCRQPATDGRMRCRYNDLRVQDEILQDVSWTVDFQTTAGTVDSFTVERDPAHD</sequence>
<name>A0ABY7NPZ4_9SPHN</name>
<organism evidence="2 3">
    <name type="scientific">Sphingomonas abietis</name>
    <dbReference type="NCBI Taxonomy" id="3012344"/>
    <lineage>
        <taxon>Bacteria</taxon>
        <taxon>Pseudomonadati</taxon>
        <taxon>Pseudomonadota</taxon>
        <taxon>Alphaproteobacteria</taxon>
        <taxon>Sphingomonadales</taxon>
        <taxon>Sphingomonadaceae</taxon>
        <taxon>Sphingomonas</taxon>
    </lineage>
</organism>
<proteinExistence type="predicted"/>
<evidence type="ECO:0000313" key="3">
    <source>
        <dbReference type="Proteomes" id="UP001210865"/>
    </source>
</evidence>